<evidence type="ECO:0000256" key="1">
    <source>
        <dbReference type="SAM" id="Phobius"/>
    </source>
</evidence>
<gene>
    <name evidence="3" type="primary">LOC106069819</name>
</gene>
<dbReference type="RefSeq" id="XP_055896653.1">
    <property type="nucleotide sequence ID" value="XM_056040678.1"/>
</dbReference>
<name>A0A9W3BB14_BIOGL</name>
<keyword evidence="1" id="KW-1133">Transmembrane helix</keyword>
<sequence length="452" mass="52144">MHLKVCIRGHVTGTFYLSRLVHPTTSPPPYFELHNYHVVADTPLLLTLSRNMRRRQKTGEIERFFLQSRSRLVKFCVVSGAVTLVSFLAYYYTPVHEFELYSSTKRSQNVDEPQDLVTTMTATLTNMLQESTAMKPHNVTADCDNIWNPCHPRTCSKSISQSPEERIRDLLSPKLTLNDQDRQLISYLAYLIPENDVIFATGTSSSHYDETQAMVHSLHTVVYPRVQNMSFVLLDLGLTPEQRQKTEKSCRCQVISFPFGKVPSYFRELSFCAWKPVLIMACMMKARKSVVYQDASIYWKDTIVDFLDRGDKLGLQIWGGKDMHNIPVTTLKGTFDFFGEEPCAYLNYTSLQAGINVFKQTPFVVRTILEPWAKCALEPDCICPGCTKNHLNCFKPKKEIHICHRFDQSVLSIITTKLFSYERYRFHMPESDLNDGRYVNINRGQKKPNYFN</sequence>
<feature type="transmembrane region" description="Helical" evidence="1">
    <location>
        <begin position="72"/>
        <end position="92"/>
    </location>
</feature>
<dbReference type="PANTHER" id="PTHR31389:SF4">
    <property type="entry name" value="LD39211P"/>
    <property type="match status" value="1"/>
</dbReference>
<dbReference type="GeneID" id="106069819"/>
<evidence type="ECO:0000313" key="2">
    <source>
        <dbReference type="Proteomes" id="UP001165740"/>
    </source>
</evidence>
<accession>A0A9W3BB14</accession>
<evidence type="ECO:0000313" key="3">
    <source>
        <dbReference type="RefSeq" id="XP_055896653.1"/>
    </source>
</evidence>
<keyword evidence="1" id="KW-0472">Membrane</keyword>
<reference evidence="3" key="1">
    <citation type="submission" date="2025-08" db="UniProtKB">
        <authorList>
            <consortium name="RefSeq"/>
        </authorList>
    </citation>
    <scope>IDENTIFICATION</scope>
</reference>
<dbReference type="Pfam" id="PF07801">
    <property type="entry name" value="DUF1647"/>
    <property type="match status" value="1"/>
</dbReference>
<proteinExistence type="predicted"/>
<dbReference type="PANTHER" id="PTHR31389">
    <property type="entry name" value="LD39211P"/>
    <property type="match status" value="1"/>
</dbReference>
<dbReference type="OrthoDB" id="5954868at2759"/>
<keyword evidence="2" id="KW-1185">Reference proteome</keyword>
<dbReference type="Proteomes" id="UP001165740">
    <property type="component" value="Chromosome 9"/>
</dbReference>
<protein>
    <submittedName>
        <fullName evidence="3">Uncharacterized protein LOC106069819 isoform X1</fullName>
    </submittedName>
</protein>
<organism evidence="2 3">
    <name type="scientific">Biomphalaria glabrata</name>
    <name type="common">Bloodfluke planorb</name>
    <name type="synonym">Freshwater snail</name>
    <dbReference type="NCBI Taxonomy" id="6526"/>
    <lineage>
        <taxon>Eukaryota</taxon>
        <taxon>Metazoa</taxon>
        <taxon>Spiralia</taxon>
        <taxon>Lophotrochozoa</taxon>
        <taxon>Mollusca</taxon>
        <taxon>Gastropoda</taxon>
        <taxon>Heterobranchia</taxon>
        <taxon>Euthyneura</taxon>
        <taxon>Panpulmonata</taxon>
        <taxon>Hygrophila</taxon>
        <taxon>Lymnaeoidea</taxon>
        <taxon>Planorbidae</taxon>
        <taxon>Biomphalaria</taxon>
    </lineage>
</organism>
<keyword evidence="1" id="KW-0812">Transmembrane</keyword>
<dbReference type="InterPro" id="IPR012444">
    <property type="entry name" value="DUF1647"/>
</dbReference>
<dbReference type="AlphaFoldDB" id="A0A9W3BB14"/>